<feature type="transmembrane region" description="Helical" evidence="4">
    <location>
        <begin position="143"/>
        <end position="164"/>
    </location>
</feature>
<sequence length="493" mass="52460">MSQDDNIETHPILRRARNVSTSELLVDTGILRKCTCNIKSASTFLMSVRTSRRQERPFVMTCLQEVFLKPLITKCLGAHMETGNHAAPFDAEHRAAASNVDAPPKYRWAILFAAWMAFMLSYVDRVAWSSVAASVGQSLGLSVSMLGVFVTAFYIGYVVANVAGGLLTDTIGARRTLTFALIPLGLSTFAFGFANTLMTGIALQVIMGLTAGADYAAGMKIIASWFDRERGLAMGIYGTATSLAVVISNATVPTIAKNYGWSNAFHLLGIVTFIWGFVCFWMLRDNPNKAKTPAISRAEVRELLMDRNLILVALAGFAGFWATVGFGAWGNALMTKQYGISPVTAGAILATFGVGAMVSKPLLGWIRDLLGPNSGKYLPIGCLLCFSALLVAFGRCTNEAMFYLIAPVLGAAAFGYTPLLYVLLTEASGTKAAGAASGFTNAIWQLGSVIAPMAVGAVYGGTHSFSLAIDTLAAGPLCGAIILCFLRKKPAKA</sequence>
<dbReference type="Pfam" id="PF07690">
    <property type="entry name" value="MFS_1"/>
    <property type="match status" value="1"/>
</dbReference>
<feature type="transmembrane region" description="Helical" evidence="4">
    <location>
        <begin position="342"/>
        <end position="365"/>
    </location>
</feature>
<feature type="transmembrane region" description="Helical" evidence="4">
    <location>
        <begin position="377"/>
        <end position="394"/>
    </location>
</feature>
<proteinExistence type="predicted"/>
<evidence type="ECO:0000256" key="3">
    <source>
        <dbReference type="ARBA" id="ARBA00023136"/>
    </source>
</evidence>
<feature type="transmembrane region" description="Helical" evidence="4">
    <location>
        <begin position="309"/>
        <end position="330"/>
    </location>
</feature>
<feature type="transmembrane region" description="Helical" evidence="4">
    <location>
        <begin position="436"/>
        <end position="459"/>
    </location>
</feature>
<feature type="transmembrane region" description="Helical" evidence="4">
    <location>
        <begin position="264"/>
        <end position="283"/>
    </location>
</feature>
<evidence type="ECO:0000256" key="2">
    <source>
        <dbReference type="ARBA" id="ARBA00022989"/>
    </source>
</evidence>
<feature type="transmembrane region" description="Helical" evidence="4">
    <location>
        <begin position="400"/>
        <end position="424"/>
    </location>
</feature>
<evidence type="ECO:0000259" key="5">
    <source>
        <dbReference type="PROSITE" id="PS50850"/>
    </source>
</evidence>
<feature type="transmembrane region" description="Helical" evidence="4">
    <location>
        <begin position="106"/>
        <end position="123"/>
    </location>
</feature>
<evidence type="ECO:0000256" key="1">
    <source>
        <dbReference type="ARBA" id="ARBA00022692"/>
    </source>
</evidence>
<dbReference type="InterPro" id="IPR052952">
    <property type="entry name" value="MFS-Transporter"/>
</dbReference>
<dbReference type="EMBL" id="CP012747">
    <property type="protein sequence ID" value="ALL68489.1"/>
    <property type="molecule type" value="Genomic_DNA"/>
</dbReference>
<gene>
    <name evidence="6" type="ORF">K788_0000467</name>
</gene>
<feature type="transmembrane region" description="Helical" evidence="4">
    <location>
        <begin position="176"/>
        <end position="194"/>
    </location>
</feature>
<organism evidence="6 7">
    <name type="scientific">Paraburkholderia caribensis MBA4</name>
    <dbReference type="NCBI Taxonomy" id="1323664"/>
    <lineage>
        <taxon>Bacteria</taxon>
        <taxon>Pseudomonadati</taxon>
        <taxon>Pseudomonadota</taxon>
        <taxon>Betaproteobacteria</taxon>
        <taxon>Burkholderiales</taxon>
        <taxon>Burkholderiaceae</taxon>
        <taxon>Paraburkholderia</taxon>
    </lineage>
</organism>
<accession>A0A0P0RJ53</accession>
<dbReference type="AlphaFoldDB" id="A0A0P0RJ53"/>
<feature type="transmembrane region" description="Helical" evidence="4">
    <location>
        <begin position="231"/>
        <end position="252"/>
    </location>
</feature>
<keyword evidence="1 4" id="KW-0812">Transmembrane</keyword>
<dbReference type="PANTHER" id="PTHR23527">
    <property type="entry name" value="BLL3282 PROTEIN"/>
    <property type="match status" value="1"/>
</dbReference>
<dbReference type="Gene3D" id="1.20.1250.20">
    <property type="entry name" value="MFS general substrate transporter like domains"/>
    <property type="match status" value="2"/>
</dbReference>
<reference evidence="6 7" key="1">
    <citation type="journal article" date="2014" name="Genome Announc.">
        <title>Draft Genome Sequence of the Haloacid-Degrading Burkholderia caribensis Strain MBA4.</title>
        <authorList>
            <person name="Pan Y."/>
            <person name="Kong K.F."/>
            <person name="Tsang J.S."/>
        </authorList>
    </citation>
    <scope>NUCLEOTIDE SEQUENCE [LARGE SCALE GENOMIC DNA]</scope>
    <source>
        <strain evidence="6 7">MBA4</strain>
    </source>
</reference>
<dbReference type="KEGG" id="bcai:K788_0000467"/>
<dbReference type="InterPro" id="IPR020846">
    <property type="entry name" value="MFS_dom"/>
</dbReference>
<feature type="transmembrane region" description="Helical" evidence="4">
    <location>
        <begin position="200"/>
        <end position="219"/>
    </location>
</feature>
<keyword evidence="2 4" id="KW-1133">Transmembrane helix</keyword>
<dbReference type="GO" id="GO:0022857">
    <property type="term" value="F:transmembrane transporter activity"/>
    <property type="evidence" value="ECO:0007669"/>
    <property type="project" value="InterPro"/>
</dbReference>
<name>A0A0P0RJ53_9BURK</name>
<dbReference type="PROSITE" id="PS50850">
    <property type="entry name" value="MFS"/>
    <property type="match status" value="1"/>
</dbReference>
<dbReference type="InterPro" id="IPR011701">
    <property type="entry name" value="MFS"/>
</dbReference>
<keyword evidence="3 4" id="KW-0472">Membrane</keyword>
<dbReference type="Proteomes" id="UP000019146">
    <property type="component" value="Chromosome 2"/>
</dbReference>
<protein>
    <submittedName>
        <fullName evidence="6">Putative transport protein</fullName>
    </submittedName>
</protein>
<feature type="domain" description="Major facilitator superfamily (MFS) profile" evidence="5">
    <location>
        <begin position="110"/>
        <end position="491"/>
    </location>
</feature>
<dbReference type="SUPFAM" id="SSF103473">
    <property type="entry name" value="MFS general substrate transporter"/>
    <property type="match status" value="1"/>
</dbReference>
<dbReference type="InterPro" id="IPR036259">
    <property type="entry name" value="MFS_trans_sf"/>
</dbReference>
<dbReference type="PANTHER" id="PTHR23527:SF1">
    <property type="entry name" value="BLL3282 PROTEIN"/>
    <property type="match status" value="1"/>
</dbReference>
<evidence type="ECO:0000256" key="4">
    <source>
        <dbReference type="SAM" id="Phobius"/>
    </source>
</evidence>
<feature type="transmembrane region" description="Helical" evidence="4">
    <location>
        <begin position="465"/>
        <end position="486"/>
    </location>
</feature>
<evidence type="ECO:0000313" key="6">
    <source>
        <dbReference type="EMBL" id="ALL68489.1"/>
    </source>
</evidence>
<evidence type="ECO:0000313" key="7">
    <source>
        <dbReference type="Proteomes" id="UP000019146"/>
    </source>
</evidence>